<name>A0A1G8RVH6_9ACTN</name>
<proteinExistence type="predicted"/>
<sequence length="143" mass="14467">MAGVLSQLGLLAGYYVTAELRGYPAGLGAVVIWAVAGVVAGPVYGAAGALLRADRRILRAVATGLTGSAWGADGLRFLWLASDAQSNSGPGATAGWSFLLISVLLPVALARSARDRVYALLVLIAGVGAVAVASLVIDQAFML</sequence>
<reference evidence="2 3" key="1">
    <citation type="submission" date="2016-10" db="EMBL/GenBank/DDBJ databases">
        <authorList>
            <person name="de Groot N.N."/>
        </authorList>
    </citation>
    <scope>NUCLEOTIDE SEQUENCE [LARGE SCALE GENOMIC DNA]</scope>
    <source>
        <strain evidence="2 3">CGMCC 4.5681</strain>
    </source>
</reference>
<evidence type="ECO:0000256" key="1">
    <source>
        <dbReference type="SAM" id="Phobius"/>
    </source>
</evidence>
<keyword evidence="3" id="KW-1185">Reference proteome</keyword>
<keyword evidence="1" id="KW-0812">Transmembrane</keyword>
<dbReference type="Proteomes" id="UP000198683">
    <property type="component" value="Unassembled WGS sequence"/>
</dbReference>
<dbReference type="InterPro" id="IPR045393">
    <property type="entry name" value="DUF6518"/>
</dbReference>
<protein>
    <submittedName>
        <fullName evidence="2">Uncharacterized protein</fullName>
    </submittedName>
</protein>
<gene>
    <name evidence="2" type="ORF">SAMN05421874_10173</name>
</gene>
<dbReference type="Pfam" id="PF20128">
    <property type="entry name" value="DUF6518"/>
    <property type="match status" value="1"/>
</dbReference>
<feature type="transmembrane region" description="Helical" evidence="1">
    <location>
        <begin position="57"/>
        <end position="79"/>
    </location>
</feature>
<organism evidence="2 3">
    <name type="scientific">Nonomuraea maritima</name>
    <dbReference type="NCBI Taxonomy" id="683260"/>
    <lineage>
        <taxon>Bacteria</taxon>
        <taxon>Bacillati</taxon>
        <taxon>Actinomycetota</taxon>
        <taxon>Actinomycetes</taxon>
        <taxon>Streptosporangiales</taxon>
        <taxon>Streptosporangiaceae</taxon>
        <taxon>Nonomuraea</taxon>
    </lineage>
</organism>
<dbReference type="EMBL" id="FNFB01000001">
    <property type="protein sequence ID" value="SDJ20978.1"/>
    <property type="molecule type" value="Genomic_DNA"/>
</dbReference>
<evidence type="ECO:0000313" key="3">
    <source>
        <dbReference type="Proteomes" id="UP000198683"/>
    </source>
</evidence>
<evidence type="ECO:0000313" key="2">
    <source>
        <dbReference type="EMBL" id="SDJ20978.1"/>
    </source>
</evidence>
<dbReference type="AlphaFoldDB" id="A0A1G8RVH6"/>
<feature type="transmembrane region" description="Helical" evidence="1">
    <location>
        <begin position="28"/>
        <end position="50"/>
    </location>
</feature>
<accession>A0A1G8RVH6</accession>
<feature type="transmembrane region" description="Helical" evidence="1">
    <location>
        <begin position="91"/>
        <end position="110"/>
    </location>
</feature>
<keyword evidence="1" id="KW-0472">Membrane</keyword>
<keyword evidence="1" id="KW-1133">Transmembrane helix</keyword>
<feature type="transmembrane region" description="Helical" evidence="1">
    <location>
        <begin position="117"/>
        <end position="137"/>
    </location>
</feature>